<proteinExistence type="predicted"/>
<sequence>MTHSKPTRKKPPYMQKFLLYLILANFVLLWLYYHYVPALPLLRSMVVTALLIGYNLLLCRLVLRRARSSSDSYIVYPVVMVSMLLCGSVLHVYLIR</sequence>
<reference evidence="2 3" key="1">
    <citation type="submission" date="2019-05" db="EMBL/GenBank/DDBJ databases">
        <title>OXA-830, a novel chromosomally encoded expanded-spectrum class D beta-lactamase in Aeromonas simiae.</title>
        <authorList>
            <person name="Zhou W."/>
            <person name="Chen Q."/>
        </authorList>
    </citation>
    <scope>NUCLEOTIDE SEQUENCE [LARGE SCALE GENOMIC DNA]</scope>
    <source>
        <strain evidence="2 3">A6</strain>
    </source>
</reference>
<evidence type="ECO:0000313" key="2">
    <source>
        <dbReference type="EMBL" id="QFI55867.1"/>
    </source>
</evidence>
<gene>
    <name evidence="2" type="ORF">FE240_14935</name>
</gene>
<organism evidence="2 3">
    <name type="scientific">Aeromonas simiae</name>
    <dbReference type="NCBI Taxonomy" id="218936"/>
    <lineage>
        <taxon>Bacteria</taxon>
        <taxon>Pseudomonadati</taxon>
        <taxon>Pseudomonadota</taxon>
        <taxon>Gammaproteobacteria</taxon>
        <taxon>Aeromonadales</taxon>
        <taxon>Aeromonadaceae</taxon>
        <taxon>Aeromonas</taxon>
    </lineage>
</organism>
<feature type="transmembrane region" description="Helical" evidence="1">
    <location>
        <begin position="41"/>
        <end position="63"/>
    </location>
</feature>
<dbReference type="EMBL" id="CP040449">
    <property type="protein sequence ID" value="QFI55867.1"/>
    <property type="molecule type" value="Genomic_DNA"/>
</dbReference>
<evidence type="ECO:0000313" key="3">
    <source>
        <dbReference type="Proteomes" id="UP000594034"/>
    </source>
</evidence>
<name>A0A5J6X0L3_9GAMM</name>
<protein>
    <submittedName>
        <fullName evidence="2">Uncharacterized protein</fullName>
    </submittedName>
</protein>
<dbReference type="KEGG" id="asim:FE240_14935"/>
<keyword evidence="1" id="KW-0812">Transmembrane</keyword>
<keyword evidence="1" id="KW-0472">Membrane</keyword>
<accession>A0A5J6X0L3</accession>
<dbReference type="Proteomes" id="UP000594034">
    <property type="component" value="Chromosome"/>
</dbReference>
<feature type="transmembrane region" description="Helical" evidence="1">
    <location>
        <begin position="17"/>
        <end position="35"/>
    </location>
</feature>
<keyword evidence="3" id="KW-1185">Reference proteome</keyword>
<keyword evidence="1" id="KW-1133">Transmembrane helix</keyword>
<evidence type="ECO:0000256" key="1">
    <source>
        <dbReference type="SAM" id="Phobius"/>
    </source>
</evidence>
<dbReference type="AlphaFoldDB" id="A0A5J6X0L3"/>
<feature type="transmembrane region" description="Helical" evidence="1">
    <location>
        <begin position="75"/>
        <end position="95"/>
    </location>
</feature>